<evidence type="ECO:0000259" key="3">
    <source>
        <dbReference type="Pfam" id="PF13472"/>
    </source>
</evidence>
<name>F6FXF1_ISOV2</name>
<gene>
    <name evidence="4" type="ordered locus">Isova_1942</name>
</gene>
<sequence length="279" mass="28791">MAPDPGTVRHMRLPSRWYEGVPVAVVLAAAGALVGPTAVAAPPGPLTYDALGDSYASGYGVPPYDGACGRSEAAYAAQVDGRVRIDLDDLAACAGATTVSMVGGGQLDAFDEETRLVTLSIGGNDTGWSQAVTACLVRDDASCTAALDTVTGRIATTLPLLLDRAYTQVRARAPRAEVIVTGYPRLFSPEHGAYGGASVEKQERLNAGADLLNAVIAQAAAQHGFRFVDVTARFAGHGVNAPEPWILPSGDPGAFHPNAEGYRAYATAVTVAVARAGIR</sequence>
<organism evidence="5">
    <name type="scientific">Isoptericola variabilis (strain 225)</name>
    <dbReference type="NCBI Taxonomy" id="743718"/>
    <lineage>
        <taxon>Bacteria</taxon>
        <taxon>Bacillati</taxon>
        <taxon>Actinomycetota</taxon>
        <taxon>Actinomycetes</taxon>
        <taxon>Micrococcales</taxon>
        <taxon>Promicromonosporaceae</taxon>
        <taxon>Isoptericola</taxon>
    </lineage>
</organism>
<reference evidence="4 5" key="1">
    <citation type="submission" date="2011-05" db="EMBL/GenBank/DDBJ databases">
        <title>Complete sequence of Isoptericola variabilis 225.</title>
        <authorList>
            <consortium name="US DOE Joint Genome Institute"/>
            <person name="Lucas S."/>
            <person name="Han J."/>
            <person name="Lapidus A."/>
            <person name="Cheng J.-F."/>
            <person name="Goodwin L."/>
            <person name="Pitluck S."/>
            <person name="Peters L."/>
            <person name="Mikhailova N."/>
            <person name="Zeytun A."/>
            <person name="Han C."/>
            <person name="Tapia R."/>
            <person name="Land M."/>
            <person name="Hauser L."/>
            <person name="Kyrpides N."/>
            <person name="Ivanova N."/>
            <person name="Pagani I."/>
            <person name="Siebers A."/>
            <person name="Allgaier M."/>
            <person name="Thelen M."/>
            <person name="Hugenholtz P."/>
            <person name="Gladden J."/>
            <person name="Woyke T."/>
        </authorList>
    </citation>
    <scope>NUCLEOTIDE SEQUENCE [LARGE SCALE GENOMIC DNA]</scope>
    <source>
        <strain evidence="5">225</strain>
    </source>
</reference>
<dbReference type="HOGENOM" id="CLU_038449_3_0_11"/>
<feature type="domain" description="SGNH hydrolase-type esterase" evidence="3">
    <location>
        <begin position="50"/>
        <end position="264"/>
    </location>
</feature>
<dbReference type="KEGG" id="iva:Isova_1942"/>
<dbReference type="InterPro" id="IPR037460">
    <property type="entry name" value="SEST-like"/>
</dbReference>
<evidence type="ECO:0000313" key="5">
    <source>
        <dbReference type="Proteomes" id="UP000009236"/>
    </source>
</evidence>
<feature type="disulfide bond" evidence="2">
    <location>
        <begin position="135"/>
        <end position="143"/>
    </location>
</feature>
<feature type="disulfide bond" evidence="2">
    <location>
        <begin position="68"/>
        <end position="93"/>
    </location>
</feature>
<keyword evidence="2" id="KW-1015">Disulfide bond</keyword>
<protein>
    <submittedName>
        <fullName evidence="4">Triacylglycerol lipase</fullName>
        <ecNumber evidence="4">3.1.1.3</ecNumber>
    </submittedName>
</protein>
<dbReference type="EMBL" id="CP002810">
    <property type="protein sequence ID" value="AEG44679.1"/>
    <property type="molecule type" value="Genomic_DNA"/>
</dbReference>
<dbReference type="SUPFAM" id="SSF52266">
    <property type="entry name" value="SGNH hydrolase"/>
    <property type="match status" value="1"/>
</dbReference>
<dbReference type="InterPro" id="IPR013830">
    <property type="entry name" value="SGNH_hydro"/>
</dbReference>
<dbReference type="EC" id="3.1.1.3" evidence="4"/>
<dbReference type="PANTHER" id="PTHR37981:SF1">
    <property type="entry name" value="SGNH HYDROLASE-TYPE ESTERASE DOMAIN-CONTAINING PROTEIN"/>
    <property type="match status" value="1"/>
</dbReference>
<evidence type="ECO:0000256" key="2">
    <source>
        <dbReference type="PIRSR" id="PIRSR637460-2"/>
    </source>
</evidence>
<dbReference type="STRING" id="743718.Isova_1942"/>
<evidence type="ECO:0000313" key="4">
    <source>
        <dbReference type="EMBL" id="AEG44679.1"/>
    </source>
</evidence>
<dbReference type="eggNOG" id="COG2755">
    <property type="taxonomic scope" value="Bacteria"/>
</dbReference>
<keyword evidence="4" id="KW-0378">Hydrolase</keyword>
<keyword evidence="5" id="KW-1185">Reference proteome</keyword>
<feature type="active site" description="Nucleophile" evidence="1">
    <location>
        <position position="54"/>
    </location>
</feature>
<feature type="active site" evidence="1">
    <location>
        <position position="256"/>
    </location>
</feature>
<evidence type="ECO:0000256" key="1">
    <source>
        <dbReference type="PIRSR" id="PIRSR637460-1"/>
    </source>
</evidence>
<dbReference type="GO" id="GO:0019433">
    <property type="term" value="P:triglyceride catabolic process"/>
    <property type="evidence" value="ECO:0007669"/>
    <property type="project" value="TreeGrafter"/>
</dbReference>
<dbReference type="PANTHER" id="PTHR37981">
    <property type="entry name" value="LIPASE 2"/>
    <property type="match status" value="1"/>
</dbReference>
<dbReference type="Gene3D" id="3.40.50.1110">
    <property type="entry name" value="SGNH hydrolase"/>
    <property type="match status" value="1"/>
</dbReference>
<dbReference type="Proteomes" id="UP000009236">
    <property type="component" value="Chromosome"/>
</dbReference>
<dbReference type="Pfam" id="PF13472">
    <property type="entry name" value="Lipase_GDSL_2"/>
    <property type="match status" value="1"/>
</dbReference>
<dbReference type="GO" id="GO:0004806">
    <property type="term" value="F:triacylglycerol lipase activity"/>
    <property type="evidence" value="ECO:0007669"/>
    <property type="project" value="UniProtKB-EC"/>
</dbReference>
<proteinExistence type="predicted"/>
<accession>F6FXF1</accession>
<dbReference type="AlphaFoldDB" id="F6FXF1"/>
<dbReference type="CDD" id="cd01823">
    <property type="entry name" value="SEST_like"/>
    <property type="match status" value="1"/>
</dbReference>
<dbReference type="InterPro" id="IPR036514">
    <property type="entry name" value="SGNH_hydro_sf"/>
</dbReference>